<dbReference type="AlphaFoldDB" id="A0A891XI80"/>
<dbReference type="GO" id="GO:0042277">
    <property type="term" value="F:peptide binding"/>
    <property type="evidence" value="ECO:0007669"/>
    <property type="project" value="TreeGrafter"/>
</dbReference>
<evidence type="ECO:0000313" key="15">
    <source>
        <dbReference type="EMBL" id="QRN45464.1"/>
    </source>
</evidence>
<dbReference type="Gene3D" id="1.20.1070.10">
    <property type="entry name" value="Rhodopsin 7-helix transmembrane proteins"/>
    <property type="match status" value="2"/>
</dbReference>
<feature type="transmembrane region" description="Helical" evidence="13">
    <location>
        <begin position="129"/>
        <end position="148"/>
    </location>
</feature>
<feature type="transmembrane region" description="Helical" evidence="13">
    <location>
        <begin position="665"/>
        <end position="688"/>
    </location>
</feature>
<dbReference type="InterPro" id="IPR000276">
    <property type="entry name" value="GPCR_Rhodpsn"/>
</dbReference>
<organism evidence="15">
    <name type="scientific">Carausius morosus</name>
    <name type="common">Indian stick insect</name>
    <name type="synonym">Dixippus morosus</name>
    <dbReference type="NCBI Taxonomy" id="7022"/>
    <lineage>
        <taxon>Eukaryota</taxon>
        <taxon>Metazoa</taxon>
        <taxon>Ecdysozoa</taxon>
        <taxon>Arthropoda</taxon>
        <taxon>Hexapoda</taxon>
        <taxon>Insecta</taxon>
        <taxon>Pterygota</taxon>
        <taxon>Neoptera</taxon>
        <taxon>Polyneoptera</taxon>
        <taxon>Phasmatodea</taxon>
        <taxon>Verophasmatodea</taxon>
        <taxon>Anareolatae</taxon>
        <taxon>Lonchodidae</taxon>
        <taxon>Lonchodinae</taxon>
        <taxon>Carausius</taxon>
    </lineage>
</organism>
<evidence type="ECO:0000256" key="2">
    <source>
        <dbReference type="ARBA" id="ARBA00010663"/>
    </source>
</evidence>
<dbReference type="PRINTS" id="PR00237">
    <property type="entry name" value="GPCRRHODOPSN"/>
</dbReference>
<evidence type="ECO:0000256" key="13">
    <source>
        <dbReference type="SAM" id="Phobius"/>
    </source>
</evidence>
<dbReference type="CDD" id="cd15094">
    <property type="entry name" value="7tmA_AstC_insect"/>
    <property type="match status" value="1"/>
</dbReference>
<feature type="domain" description="G-protein coupled receptors family 1 profile" evidence="14">
    <location>
        <begin position="423"/>
        <end position="685"/>
    </location>
</feature>
<keyword evidence="3" id="KW-1003">Cell membrane</keyword>
<accession>A0A891XI80</accession>
<dbReference type="FunFam" id="1.20.1070.10:FF:000255">
    <property type="entry name" value="Allatostatin A receptor"/>
    <property type="match status" value="1"/>
</dbReference>
<feature type="transmembrane region" description="Helical" evidence="13">
    <location>
        <begin position="220"/>
        <end position="245"/>
    </location>
</feature>
<dbReference type="GO" id="GO:0004930">
    <property type="term" value="F:G protein-coupled receptor activity"/>
    <property type="evidence" value="ECO:0007669"/>
    <property type="project" value="UniProtKB-KW"/>
</dbReference>
<dbReference type="SMART" id="SM01381">
    <property type="entry name" value="7TM_GPCR_Srsx"/>
    <property type="match status" value="1"/>
</dbReference>
<dbReference type="GO" id="GO:0005886">
    <property type="term" value="C:plasma membrane"/>
    <property type="evidence" value="ECO:0007669"/>
    <property type="project" value="UniProtKB-SubCell"/>
</dbReference>
<feature type="transmembrane region" description="Helical" evidence="13">
    <location>
        <begin position="627"/>
        <end position="645"/>
    </location>
</feature>
<dbReference type="PROSITE" id="PS50262">
    <property type="entry name" value="G_PROTEIN_RECEP_F1_2"/>
    <property type="match status" value="2"/>
</dbReference>
<evidence type="ECO:0000256" key="3">
    <source>
        <dbReference type="ARBA" id="ARBA00022475"/>
    </source>
</evidence>
<dbReference type="Pfam" id="PF00001">
    <property type="entry name" value="7tm_1"/>
    <property type="match status" value="2"/>
</dbReference>
<dbReference type="PROSITE" id="PS00237">
    <property type="entry name" value="G_PROTEIN_RECEP_F1_1"/>
    <property type="match status" value="2"/>
</dbReference>
<keyword evidence="8" id="KW-1015">Disulfide bond</keyword>
<feature type="transmembrane region" description="Helical" evidence="13">
    <location>
        <begin position="581"/>
        <end position="606"/>
    </location>
</feature>
<evidence type="ECO:0000256" key="4">
    <source>
        <dbReference type="ARBA" id="ARBA00022692"/>
    </source>
</evidence>
<keyword evidence="10 11" id="KW-0807">Transducer</keyword>
<evidence type="ECO:0000256" key="6">
    <source>
        <dbReference type="ARBA" id="ARBA00023040"/>
    </source>
</evidence>
<dbReference type="PANTHER" id="PTHR24229">
    <property type="entry name" value="NEUROPEPTIDES RECEPTOR"/>
    <property type="match status" value="1"/>
</dbReference>
<feature type="transmembrane region" description="Helical" evidence="13">
    <location>
        <begin position="169"/>
        <end position="193"/>
    </location>
</feature>
<evidence type="ECO:0000256" key="11">
    <source>
        <dbReference type="RuleBase" id="RU000688"/>
    </source>
</evidence>
<evidence type="ECO:0000259" key="14">
    <source>
        <dbReference type="PROSITE" id="PS50262"/>
    </source>
</evidence>
<comment type="subcellular location">
    <subcellularLocation>
        <location evidence="1">Cell membrane</location>
        <topology evidence="1">Multi-pass membrane protein</topology>
    </subcellularLocation>
</comment>
<feature type="transmembrane region" description="Helical" evidence="13">
    <location>
        <begin position="266"/>
        <end position="285"/>
    </location>
</feature>
<evidence type="ECO:0000256" key="1">
    <source>
        <dbReference type="ARBA" id="ARBA00004651"/>
    </source>
</evidence>
<keyword evidence="6 11" id="KW-0297">G-protein coupled receptor</keyword>
<keyword evidence="9 11" id="KW-0675">Receptor</keyword>
<sequence length="745" mass="82275">MSVEQVTVMVTSWSTLEDLNTSSTTDPLLEAGNGSAHGNMSLDHHECDTDQPTLLLITQVLCAAVCIVGLLGNSLVIYVVLRFSKMQTVTNMYIVNLAVADECFLIGVPFLLATMNLRIWPFGSIMCKAYMTTTSINQFTSSIFLTIMSADRYIAVCHPISAPKVRTPLISKVVSASAWTASALLMIPIFIYANIMTNENVVSCNILWPESENVSSQGAFTLYTFILGFSIPLMLISVFYILVIRKLKTVGPKNKSKEKKKSHRKVTKLVLTVITVYVLCWLPYWLTQMALIFTPPKQCQSRVSITVSLLAGCLSYSNSAMNPILYAFLSDNFKKSFLKACTCATGQDVNNVLHMENSVFPRRHHRPGGSERQRPNKMATLEPGEGGEKGPLVSKADSSVTTMTMTSRSNITVSTDAKDQASKDAAAMETALKNGQQPTQVNQQMRSTTNLLIINLALADLLFIVFCVPFTATDYMLPYWPFGDVWCKIVQYLIVVTAYASVYTLVLMSLDRFLAVVHPIASISVRTERNAVTAIGVTWVVILLSSVPVYLSHGVTNYIYLSSEHTACVFLDDYNKPVFQILFFATSYVIPLALICGLYLCMLMRLWRGVAPGGHVSAESRRGRKRVTRMVVVVVAIFAVCWFPIQMILVLKSVDRYEITNTSVMVQIVSHVLAYMNSCVNPILYAFLSENFRKAFRKVIYCAPGGGAGAARYQRAASATVHANGDTRVVGSKNTRTNGCSNDIL</sequence>
<evidence type="ECO:0000256" key="8">
    <source>
        <dbReference type="ARBA" id="ARBA00023157"/>
    </source>
</evidence>
<evidence type="ECO:0000256" key="7">
    <source>
        <dbReference type="ARBA" id="ARBA00023136"/>
    </source>
</evidence>
<feature type="transmembrane region" description="Helical" evidence="13">
    <location>
        <begin position="531"/>
        <end position="551"/>
    </location>
</feature>
<protein>
    <submittedName>
        <fullName evidence="15">Allatostatin-C-like receptor</fullName>
    </submittedName>
</protein>
<dbReference type="FunFam" id="1.20.1070.10:FF:000231">
    <property type="entry name" value="Allatostatin C receptor 1"/>
    <property type="match status" value="1"/>
</dbReference>
<comment type="similarity">
    <text evidence="2 11">Belongs to the G-protein coupled receptor 1 family.</text>
</comment>
<feature type="region of interest" description="Disordered" evidence="12">
    <location>
        <begin position="360"/>
        <end position="394"/>
    </location>
</feature>
<dbReference type="EMBL" id="MT879336">
    <property type="protein sequence ID" value="QRN45464.1"/>
    <property type="molecule type" value="mRNA"/>
</dbReference>
<feature type="transmembrane region" description="Helical" evidence="13">
    <location>
        <begin position="56"/>
        <end position="81"/>
    </location>
</feature>
<dbReference type="InterPro" id="IPR017452">
    <property type="entry name" value="GPCR_Rhodpsn_7TM"/>
</dbReference>
<feature type="domain" description="G-protein coupled receptors family 1 profile" evidence="14">
    <location>
        <begin position="72"/>
        <end position="326"/>
    </location>
</feature>
<dbReference type="CDD" id="cd15096">
    <property type="entry name" value="7tmA_AstA_R_insect"/>
    <property type="match status" value="1"/>
</dbReference>
<proteinExistence type="evidence at transcript level"/>
<feature type="transmembrane region" description="Helical" evidence="13">
    <location>
        <begin position="305"/>
        <end position="329"/>
    </location>
</feature>
<evidence type="ECO:0000256" key="10">
    <source>
        <dbReference type="ARBA" id="ARBA00023224"/>
    </source>
</evidence>
<evidence type="ECO:0000256" key="5">
    <source>
        <dbReference type="ARBA" id="ARBA00022989"/>
    </source>
</evidence>
<dbReference type="PANTHER" id="PTHR24229:SF40">
    <property type="entry name" value="ALLATOSTATIN C RECEPTOR 1-RELATED"/>
    <property type="match status" value="1"/>
</dbReference>
<keyword evidence="5 13" id="KW-1133">Transmembrane helix</keyword>
<dbReference type="GO" id="GO:0043005">
    <property type="term" value="C:neuron projection"/>
    <property type="evidence" value="ECO:0007669"/>
    <property type="project" value="TreeGrafter"/>
</dbReference>
<evidence type="ECO:0000256" key="9">
    <source>
        <dbReference type="ARBA" id="ARBA00023170"/>
    </source>
</evidence>
<dbReference type="InterPro" id="IPR000405">
    <property type="entry name" value="Galanin_rcpt"/>
</dbReference>
<feature type="transmembrane region" description="Helical" evidence="13">
    <location>
        <begin position="93"/>
        <end position="117"/>
    </location>
</feature>
<feature type="transmembrane region" description="Helical" evidence="13">
    <location>
        <begin position="492"/>
        <end position="510"/>
    </location>
</feature>
<keyword evidence="4 11" id="KW-0812">Transmembrane</keyword>
<reference evidence="15" key="1">
    <citation type="journal article" date="2021" name="J. Neurosci.">
        <title>Neuromodulation Can Be Simple: Myoinhibitory Peptide, Contained in Dedicated Regulatory Pathways, Is the Only Neurally-Mediated Peptide Modulator of Stick Insect Leg Muscle.</title>
        <authorList>
            <person name="Liessem S."/>
            <person name="Kowatschew D."/>
            <person name="Dippel S."/>
            <person name="Blanke A."/>
            <person name="Korsching S."/>
            <person name="Guschlbauer C."/>
            <person name="Hooper S.L."/>
            <person name="Predel R."/>
            <person name="Buschges A."/>
        </authorList>
    </citation>
    <scope>NUCLEOTIDE SEQUENCE</scope>
</reference>
<evidence type="ECO:0000256" key="12">
    <source>
        <dbReference type="SAM" id="MobiDB-lite"/>
    </source>
</evidence>
<feature type="transmembrane region" description="Helical" evidence="13">
    <location>
        <begin position="451"/>
        <end position="472"/>
    </location>
</feature>
<dbReference type="PRINTS" id="PR00663">
    <property type="entry name" value="GALANINR"/>
</dbReference>
<name>A0A891XI80_CARMO</name>
<keyword evidence="7 13" id="KW-0472">Membrane</keyword>
<dbReference type="SUPFAM" id="SSF81321">
    <property type="entry name" value="Family A G protein-coupled receptor-like"/>
    <property type="match status" value="2"/>
</dbReference>